<dbReference type="Gene3D" id="3.60.110.10">
    <property type="entry name" value="Carbon-nitrogen hydrolase"/>
    <property type="match status" value="1"/>
</dbReference>
<dbReference type="AlphaFoldDB" id="A0A7I8DER1"/>
<sequence>MFYSSFPEIKVAAIQLQPVIGDVSANLSPCEKLADEAAAKGAQWIILPEFYNGHGLRRTNRKCGIAS</sequence>
<gene>
    <name evidence="2" type="ORF">skT53_20250</name>
</gene>
<dbReference type="Pfam" id="PF00795">
    <property type="entry name" value="CN_hydrolase"/>
    <property type="match status" value="1"/>
</dbReference>
<evidence type="ECO:0000313" key="3">
    <source>
        <dbReference type="Proteomes" id="UP000593802"/>
    </source>
</evidence>
<accession>A0A7I8DER1</accession>
<evidence type="ECO:0000313" key="2">
    <source>
        <dbReference type="EMBL" id="BCJ87040.1"/>
    </source>
</evidence>
<proteinExistence type="predicted"/>
<reference evidence="2 3" key="1">
    <citation type="submission" date="2020-08" db="EMBL/GenBank/DDBJ databases">
        <title>Complete Genome Sequence of Effusibacillus dendaii Strain skT53, Isolated from Farmland soil.</title>
        <authorList>
            <person name="Konishi T."/>
            <person name="Kawasaki H."/>
        </authorList>
    </citation>
    <scope>NUCLEOTIDE SEQUENCE [LARGE SCALE GENOMIC DNA]</scope>
    <source>
        <strain evidence="3">skT53</strain>
    </source>
</reference>
<dbReference type="EMBL" id="AP023366">
    <property type="protein sequence ID" value="BCJ87040.1"/>
    <property type="molecule type" value="Genomic_DNA"/>
</dbReference>
<dbReference type="RefSeq" id="WP_200756654.1">
    <property type="nucleotide sequence ID" value="NZ_AP023366.1"/>
</dbReference>
<feature type="domain" description="CN hydrolase" evidence="1">
    <location>
        <begin position="9"/>
        <end position="67"/>
    </location>
</feature>
<dbReference type="PROSITE" id="PS50263">
    <property type="entry name" value="CN_HYDROLASE"/>
    <property type="match status" value="1"/>
</dbReference>
<dbReference type="InterPro" id="IPR003010">
    <property type="entry name" value="C-N_Hydrolase"/>
</dbReference>
<organism evidence="2 3">
    <name type="scientific">Effusibacillus dendaii</name>
    <dbReference type="NCBI Taxonomy" id="2743772"/>
    <lineage>
        <taxon>Bacteria</taxon>
        <taxon>Bacillati</taxon>
        <taxon>Bacillota</taxon>
        <taxon>Bacilli</taxon>
        <taxon>Bacillales</taxon>
        <taxon>Alicyclobacillaceae</taxon>
        <taxon>Effusibacillus</taxon>
    </lineage>
</organism>
<dbReference type="Proteomes" id="UP000593802">
    <property type="component" value="Chromosome"/>
</dbReference>
<dbReference type="KEGG" id="eff:skT53_20250"/>
<name>A0A7I8DER1_9BACL</name>
<dbReference type="InterPro" id="IPR036526">
    <property type="entry name" value="C-N_Hydrolase_sf"/>
</dbReference>
<keyword evidence="3" id="KW-1185">Reference proteome</keyword>
<dbReference type="SUPFAM" id="SSF56317">
    <property type="entry name" value="Carbon-nitrogen hydrolase"/>
    <property type="match status" value="1"/>
</dbReference>
<evidence type="ECO:0000259" key="1">
    <source>
        <dbReference type="PROSITE" id="PS50263"/>
    </source>
</evidence>
<protein>
    <recommendedName>
        <fullName evidence="1">CN hydrolase domain-containing protein</fullName>
    </recommendedName>
</protein>